<keyword evidence="2" id="KW-1185">Reference proteome</keyword>
<reference evidence="1" key="1">
    <citation type="journal article" date="2020" name="bioRxiv">
        <title>Comparative genomics of Chlamydomonas.</title>
        <authorList>
            <person name="Craig R.J."/>
            <person name="Hasan A.R."/>
            <person name="Ness R.W."/>
            <person name="Keightley P.D."/>
        </authorList>
    </citation>
    <scope>NUCLEOTIDE SEQUENCE</scope>
    <source>
        <strain evidence="1">CCAP 11/70</strain>
    </source>
</reference>
<proteinExistence type="predicted"/>
<accession>A0A836BQT3</accession>
<comment type="caution">
    <text evidence="1">The sequence shown here is derived from an EMBL/GenBank/DDBJ whole genome shotgun (WGS) entry which is preliminary data.</text>
</comment>
<gene>
    <name evidence="1" type="ORF">HYH03_015550</name>
</gene>
<dbReference type="AlphaFoldDB" id="A0A836BQT3"/>
<sequence>MVKDASLAGSWGSEWISDVSPSGSNNWGVVFNVTAPTAAAPTVMMNAGYAFMCAGCGQNIASRGTDVGAVRITITRASGGYNATISVSGIPSGFAVKDVNMYLGYDSPKNAPGSWKPKPTTSVLVPFWSPPTTSFTATSSQLLSLRTGYTGKLYVTLHYVSGKTCAH</sequence>
<evidence type="ECO:0000313" key="1">
    <source>
        <dbReference type="EMBL" id="KAG2485741.1"/>
    </source>
</evidence>
<name>A0A836BQT3_9CHLO</name>
<dbReference type="EMBL" id="JAEHOE010000123">
    <property type="protein sequence ID" value="KAG2485741.1"/>
    <property type="molecule type" value="Genomic_DNA"/>
</dbReference>
<evidence type="ECO:0000313" key="2">
    <source>
        <dbReference type="Proteomes" id="UP000612055"/>
    </source>
</evidence>
<protein>
    <submittedName>
        <fullName evidence="1">Uncharacterized protein</fullName>
    </submittedName>
</protein>
<dbReference type="Proteomes" id="UP000612055">
    <property type="component" value="Unassembled WGS sequence"/>
</dbReference>
<organism evidence="1 2">
    <name type="scientific">Edaphochlamys debaryana</name>
    <dbReference type="NCBI Taxonomy" id="47281"/>
    <lineage>
        <taxon>Eukaryota</taxon>
        <taxon>Viridiplantae</taxon>
        <taxon>Chlorophyta</taxon>
        <taxon>core chlorophytes</taxon>
        <taxon>Chlorophyceae</taxon>
        <taxon>CS clade</taxon>
        <taxon>Chlamydomonadales</taxon>
        <taxon>Chlamydomonadales incertae sedis</taxon>
        <taxon>Edaphochlamys</taxon>
    </lineage>
</organism>